<reference evidence="1" key="2">
    <citation type="submission" date="2020-05" db="UniProtKB">
        <authorList>
            <consortium name="EnsemblMetazoa"/>
        </authorList>
    </citation>
    <scope>IDENTIFICATION</scope>
    <source>
        <strain evidence="1">WRAIR2</strain>
    </source>
</reference>
<keyword evidence="2" id="KW-1185">Reference proteome</keyword>
<reference evidence="2" key="1">
    <citation type="submission" date="2013-03" db="EMBL/GenBank/DDBJ databases">
        <title>The Genome Sequence of Anopheles dirus WRAIR2.</title>
        <authorList>
            <consortium name="The Broad Institute Genomics Platform"/>
            <person name="Neafsey D.E."/>
            <person name="Walton C."/>
            <person name="Walker B."/>
            <person name="Young S.K."/>
            <person name="Zeng Q."/>
            <person name="Gargeya S."/>
            <person name="Fitzgerald M."/>
            <person name="Haas B."/>
            <person name="Abouelleil A."/>
            <person name="Allen A.W."/>
            <person name="Alvarado L."/>
            <person name="Arachchi H.M."/>
            <person name="Berlin A.M."/>
            <person name="Chapman S.B."/>
            <person name="Gainer-Dewar J."/>
            <person name="Goldberg J."/>
            <person name="Griggs A."/>
            <person name="Gujja S."/>
            <person name="Hansen M."/>
            <person name="Howarth C."/>
            <person name="Imamovic A."/>
            <person name="Ireland A."/>
            <person name="Larimer J."/>
            <person name="McCowan C."/>
            <person name="Murphy C."/>
            <person name="Pearson M."/>
            <person name="Poon T.W."/>
            <person name="Priest M."/>
            <person name="Roberts A."/>
            <person name="Saif S."/>
            <person name="Shea T."/>
            <person name="Sisk P."/>
            <person name="Sykes S."/>
            <person name="Wortman J."/>
            <person name="Nusbaum C."/>
            <person name="Birren B."/>
        </authorList>
    </citation>
    <scope>NUCLEOTIDE SEQUENCE [LARGE SCALE GENOMIC DNA]</scope>
    <source>
        <strain evidence="2">WRAIR2</strain>
    </source>
</reference>
<sequence length="96" mass="10584">MPMPWLYVVRAGSAKRTERASSAVKSYLCAFGVQTVAASNGRIVSVEAISEQRLSFNCLHVALPDALRSVATHKKYQRMYIVKDTVFISGLHVNGQ</sequence>
<dbReference type="Proteomes" id="UP000075884">
    <property type="component" value="Unassembled WGS sequence"/>
</dbReference>
<dbReference type="AlphaFoldDB" id="A0A182NXV8"/>
<dbReference type="VEuPathDB" id="VectorBase:ADIR014678"/>
<evidence type="ECO:0000313" key="1">
    <source>
        <dbReference type="EnsemblMetazoa" id="ADIR014678-PA"/>
    </source>
</evidence>
<protein>
    <submittedName>
        <fullName evidence="1">Uncharacterized protein</fullName>
    </submittedName>
</protein>
<accession>A0A182NXV8</accession>
<evidence type="ECO:0000313" key="2">
    <source>
        <dbReference type="Proteomes" id="UP000075884"/>
    </source>
</evidence>
<name>A0A182NXV8_9DIPT</name>
<organism evidence="1 2">
    <name type="scientific">Anopheles dirus</name>
    <dbReference type="NCBI Taxonomy" id="7168"/>
    <lineage>
        <taxon>Eukaryota</taxon>
        <taxon>Metazoa</taxon>
        <taxon>Ecdysozoa</taxon>
        <taxon>Arthropoda</taxon>
        <taxon>Hexapoda</taxon>
        <taxon>Insecta</taxon>
        <taxon>Pterygota</taxon>
        <taxon>Neoptera</taxon>
        <taxon>Endopterygota</taxon>
        <taxon>Diptera</taxon>
        <taxon>Nematocera</taxon>
        <taxon>Culicoidea</taxon>
        <taxon>Culicidae</taxon>
        <taxon>Anophelinae</taxon>
        <taxon>Anopheles</taxon>
    </lineage>
</organism>
<proteinExistence type="predicted"/>
<dbReference type="EnsemblMetazoa" id="ADIR014678-RA">
    <property type="protein sequence ID" value="ADIR014678-PA"/>
    <property type="gene ID" value="ADIR014678"/>
</dbReference>